<feature type="region of interest" description="Disordered" evidence="1">
    <location>
        <begin position="29"/>
        <end position="53"/>
    </location>
</feature>
<dbReference type="Proteomes" id="UP000324222">
    <property type="component" value="Unassembled WGS sequence"/>
</dbReference>
<proteinExistence type="predicted"/>
<protein>
    <submittedName>
        <fullName evidence="3">Uncharacterized protein</fullName>
    </submittedName>
</protein>
<keyword evidence="4" id="KW-1185">Reference proteome</keyword>
<accession>A0A5B7HCL3</accession>
<dbReference type="EMBL" id="VSRR010025727">
    <property type="protein sequence ID" value="MPC67067.1"/>
    <property type="molecule type" value="Genomic_DNA"/>
</dbReference>
<keyword evidence="2" id="KW-0732">Signal</keyword>
<evidence type="ECO:0000256" key="1">
    <source>
        <dbReference type="SAM" id="MobiDB-lite"/>
    </source>
</evidence>
<evidence type="ECO:0000256" key="2">
    <source>
        <dbReference type="SAM" id="SignalP"/>
    </source>
</evidence>
<dbReference type="AlphaFoldDB" id="A0A5B7HCL3"/>
<evidence type="ECO:0000313" key="4">
    <source>
        <dbReference type="Proteomes" id="UP000324222"/>
    </source>
</evidence>
<name>A0A5B7HCL3_PORTR</name>
<evidence type="ECO:0000313" key="3">
    <source>
        <dbReference type="EMBL" id="MPC67067.1"/>
    </source>
</evidence>
<feature type="signal peptide" evidence="2">
    <location>
        <begin position="1"/>
        <end position="17"/>
    </location>
</feature>
<reference evidence="3 4" key="1">
    <citation type="submission" date="2019-05" db="EMBL/GenBank/DDBJ databases">
        <title>Another draft genome of Portunus trituberculatus and its Hox gene families provides insights of decapod evolution.</title>
        <authorList>
            <person name="Jeong J.-H."/>
            <person name="Song I."/>
            <person name="Kim S."/>
            <person name="Choi T."/>
            <person name="Kim D."/>
            <person name="Ryu S."/>
            <person name="Kim W."/>
        </authorList>
    </citation>
    <scope>NUCLEOTIDE SEQUENCE [LARGE SCALE GENOMIC DNA]</scope>
    <source>
        <tissue evidence="3">Muscle</tissue>
    </source>
</reference>
<organism evidence="3 4">
    <name type="scientific">Portunus trituberculatus</name>
    <name type="common">Swimming crab</name>
    <name type="synonym">Neptunus trituberculatus</name>
    <dbReference type="NCBI Taxonomy" id="210409"/>
    <lineage>
        <taxon>Eukaryota</taxon>
        <taxon>Metazoa</taxon>
        <taxon>Ecdysozoa</taxon>
        <taxon>Arthropoda</taxon>
        <taxon>Crustacea</taxon>
        <taxon>Multicrustacea</taxon>
        <taxon>Malacostraca</taxon>
        <taxon>Eumalacostraca</taxon>
        <taxon>Eucarida</taxon>
        <taxon>Decapoda</taxon>
        <taxon>Pleocyemata</taxon>
        <taxon>Brachyura</taxon>
        <taxon>Eubrachyura</taxon>
        <taxon>Portunoidea</taxon>
        <taxon>Portunidae</taxon>
        <taxon>Portuninae</taxon>
        <taxon>Portunus</taxon>
    </lineage>
</organism>
<comment type="caution">
    <text evidence="3">The sequence shown here is derived from an EMBL/GenBank/DDBJ whole genome shotgun (WGS) entry which is preliminary data.</text>
</comment>
<feature type="chain" id="PRO_5022891918" evidence="2">
    <location>
        <begin position="18"/>
        <end position="112"/>
    </location>
</feature>
<gene>
    <name evidence="3" type="ORF">E2C01_061231</name>
</gene>
<sequence length="112" mass="12094">MALGLVDLAMGMVRVSALAQAAGMALEGWETRDSQRRGRQPGQPPAPPAATADALRGCVDEGRSQATLSLHRFLPAISSLTPPSLIDRYLWGPACVLVWYSRRCCVWDSLLS</sequence>